<dbReference type="Proteomes" id="UP000324974">
    <property type="component" value="Chromosome"/>
</dbReference>
<feature type="domain" description="Histidine kinase" evidence="6">
    <location>
        <begin position="234"/>
        <end position="448"/>
    </location>
</feature>
<proteinExistence type="predicted"/>
<evidence type="ECO:0000256" key="3">
    <source>
        <dbReference type="ARBA" id="ARBA00022553"/>
    </source>
</evidence>
<evidence type="ECO:0000256" key="2">
    <source>
        <dbReference type="ARBA" id="ARBA00012438"/>
    </source>
</evidence>
<dbReference type="FunFam" id="3.30.565.10:FF:000006">
    <property type="entry name" value="Sensor histidine kinase WalK"/>
    <property type="match status" value="1"/>
</dbReference>
<dbReference type="GO" id="GO:0000155">
    <property type="term" value="F:phosphorelay sensor kinase activity"/>
    <property type="evidence" value="ECO:0007669"/>
    <property type="project" value="InterPro"/>
</dbReference>
<dbReference type="InterPro" id="IPR004358">
    <property type="entry name" value="Sig_transdc_His_kin-like_C"/>
</dbReference>
<accession>A0A5C1AFS1</accession>
<keyword evidence="8" id="KW-1185">Reference proteome</keyword>
<dbReference type="AlphaFoldDB" id="A0A5C1AFS1"/>
<dbReference type="PRINTS" id="PR00344">
    <property type="entry name" value="BCTRLSENSOR"/>
</dbReference>
<dbReference type="SUPFAM" id="SSF47384">
    <property type="entry name" value="Homodimeric domain of signal transducing histidine kinase"/>
    <property type="match status" value="1"/>
</dbReference>
<dbReference type="SUPFAM" id="SSF55874">
    <property type="entry name" value="ATPase domain of HSP90 chaperone/DNA topoisomerase II/histidine kinase"/>
    <property type="match status" value="1"/>
</dbReference>
<dbReference type="FunFam" id="1.10.287.130:FF:000070">
    <property type="entry name" value="Histidine kinase sensor protein"/>
    <property type="match status" value="1"/>
</dbReference>
<protein>
    <recommendedName>
        <fullName evidence="2">histidine kinase</fullName>
        <ecNumber evidence="2">2.7.13.3</ecNumber>
    </recommendedName>
</protein>
<dbReference type="PANTHER" id="PTHR42878:SF15">
    <property type="entry name" value="BACTERIOPHYTOCHROME"/>
    <property type="match status" value="1"/>
</dbReference>
<organism evidence="7 8">
    <name type="scientific">Limnoglobus roseus</name>
    <dbReference type="NCBI Taxonomy" id="2598579"/>
    <lineage>
        <taxon>Bacteria</taxon>
        <taxon>Pseudomonadati</taxon>
        <taxon>Planctomycetota</taxon>
        <taxon>Planctomycetia</taxon>
        <taxon>Gemmatales</taxon>
        <taxon>Gemmataceae</taxon>
        <taxon>Limnoglobus</taxon>
    </lineage>
</organism>
<dbReference type="Gene3D" id="1.10.287.130">
    <property type="match status" value="1"/>
</dbReference>
<dbReference type="SMART" id="SM00387">
    <property type="entry name" value="HATPase_c"/>
    <property type="match status" value="1"/>
</dbReference>
<evidence type="ECO:0000256" key="5">
    <source>
        <dbReference type="ARBA" id="ARBA00022777"/>
    </source>
</evidence>
<comment type="catalytic activity">
    <reaction evidence="1">
        <text>ATP + protein L-histidine = ADP + protein N-phospho-L-histidine.</text>
        <dbReference type="EC" id="2.7.13.3"/>
    </reaction>
</comment>
<evidence type="ECO:0000313" key="7">
    <source>
        <dbReference type="EMBL" id="QEL16826.1"/>
    </source>
</evidence>
<dbReference type="GO" id="GO:0030295">
    <property type="term" value="F:protein kinase activator activity"/>
    <property type="evidence" value="ECO:0007669"/>
    <property type="project" value="TreeGrafter"/>
</dbReference>
<name>A0A5C1AFS1_9BACT</name>
<dbReference type="InterPro" id="IPR036890">
    <property type="entry name" value="HATPase_C_sf"/>
</dbReference>
<dbReference type="Pfam" id="PF00512">
    <property type="entry name" value="HisKA"/>
    <property type="match status" value="1"/>
</dbReference>
<sequence>MRTLLEGVIPQNGTFKDLEIEYDSSRQSRRVLVLNAHRIVRDADGVPMVLLGIEDDTDRRSGQQEQLRSNIDLKTRVEAQEQQGRELARSVETTRQQALAQSDAKIAALEQKALDLADFVGGLRDQTRVQSEAKIAMLVEKARELAVFVEAVRKETLSRAETEIAALGHQAQELAASEEAVRKVTLLHSDSRIAALGQSELATSRLNEELELRAREHTRQLEAANQELEAFCYSVSHDLRAPLRALDGFSQELLLRYADRLDEQGRHYLRRVRVGTQRMGQLIDDLLKLSRVTRSEMRSERVDLTALAEAVVAELREREPARNVTFTAHPGLNAVGDTSLLRIVLENLLGNAWKFTAKRPEAVISFTGSEDAGRPVFVVRDDGAGFDMTYAGKLFGAFQRLHSDREFTGTGIGLATVQRVLRRHGGEIRADGAVGRGAAFSFTLPGPADHS</sequence>
<dbReference type="RefSeq" id="WP_246173759.1">
    <property type="nucleotide sequence ID" value="NZ_CP042425.1"/>
</dbReference>
<dbReference type="InterPro" id="IPR050351">
    <property type="entry name" value="BphY/WalK/GraS-like"/>
</dbReference>
<evidence type="ECO:0000256" key="4">
    <source>
        <dbReference type="ARBA" id="ARBA00022679"/>
    </source>
</evidence>
<dbReference type="InterPro" id="IPR036097">
    <property type="entry name" value="HisK_dim/P_sf"/>
</dbReference>
<keyword evidence="3" id="KW-0597">Phosphoprotein</keyword>
<dbReference type="PANTHER" id="PTHR42878">
    <property type="entry name" value="TWO-COMPONENT HISTIDINE KINASE"/>
    <property type="match status" value="1"/>
</dbReference>
<dbReference type="CDD" id="cd00082">
    <property type="entry name" value="HisKA"/>
    <property type="match status" value="1"/>
</dbReference>
<dbReference type="EMBL" id="CP042425">
    <property type="protein sequence ID" value="QEL16826.1"/>
    <property type="molecule type" value="Genomic_DNA"/>
</dbReference>
<evidence type="ECO:0000256" key="1">
    <source>
        <dbReference type="ARBA" id="ARBA00000085"/>
    </source>
</evidence>
<dbReference type="EC" id="2.7.13.3" evidence="2"/>
<dbReference type="Pfam" id="PF02518">
    <property type="entry name" value="HATPase_c"/>
    <property type="match status" value="1"/>
</dbReference>
<dbReference type="GO" id="GO:0007234">
    <property type="term" value="P:osmosensory signaling via phosphorelay pathway"/>
    <property type="evidence" value="ECO:0007669"/>
    <property type="project" value="TreeGrafter"/>
</dbReference>
<gene>
    <name evidence="7" type="ORF">PX52LOC_03799</name>
</gene>
<reference evidence="8" key="1">
    <citation type="submission" date="2019-08" db="EMBL/GenBank/DDBJ databases">
        <title>Limnoglobus roseus gen. nov., sp. nov., a novel freshwater planctomycete with a giant genome from the family Gemmataceae.</title>
        <authorList>
            <person name="Kulichevskaya I.S."/>
            <person name="Naumoff D.G."/>
            <person name="Miroshnikov K."/>
            <person name="Ivanova A."/>
            <person name="Philippov D.A."/>
            <person name="Hakobyan A."/>
            <person name="Rijpstra I.C."/>
            <person name="Sinninghe Damste J.S."/>
            <person name="Liesack W."/>
            <person name="Dedysh S.N."/>
        </authorList>
    </citation>
    <scope>NUCLEOTIDE SEQUENCE [LARGE SCALE GENOMIC DNA]</scope>
    <source>
        <strain evidence="8">PX52</strain>
    </source>
</reference>
<keyword evidence="5 7" id="KW-0418">Kinase</keyword>
<dbReference type="InterPro" id="IPR003594">
    <property type="entry name" value="HATPase_dom"/>
</dbReference>
<dbReference type="SMART" id="SM00388">
    <property type="entry name" value="HisKA"/>
    <property type="match status" value="1"/>
</dbReference>
<dbReference type="PROSITE" id="PS50109">
    <property type="entry name" value="HIS_KIN"/>
    <property type="match status" value="1"/>
</dbReference>
<dbReference type="KEGG" id="lrs:PX52LOC_03799"/>
<evidence type="ECO:0000313" key="8">
    <source>
        <dbReference type="Proteomes" id="UP000324974"/>
    </source>
</evidence>
<dbReference type="InterPro" id="IPR003661">
    <property type="entry name" value="HisK_dim/P_dom"/>
</dbReference>
<evidence type="ECO:0000259" key="6">
    <source>
        <dbReference type="PROSITE" id="PS50109"/>
    </source>
</evidence>
<keyword evidence="4" id="KW-0808">Transferase</keyword>
<dbReference type="GO" id="GO:0000156">
    <property type="term" value="F:phosphorelay response regulator activity"/>
    <property type="evidence" value="ECO:0007669"/>
    <property type="project" value="TreeGrafter"/>
</dbReference>
<dbReference type="InterPro" id="IPR005467">
    <property type="entry name" value="His_kinase_dom"/>
</dbReference>
<dbReference type="Gene3D" id="3.30.565.10">
    <property type="entry name" value="Histidine kinase-like ATPase, C-terminal domain"/>
    <property type="match status" value="1"/>
</dbReference>